<dbReference type="InterPro" id="IPR001807">
    <property type="entry name" value="ClC"/>
</dbReference>
<dbReference type="SUPFAM" id="SSF81340">
    <property type="entry name" value="Clc chloride channel"/>
    <property type="match status" value="1"/>
</dbReference>
<feature type="transmembrane region" description="Helical" evidence="11">
    <location>
        <begin position="142"/>
        <end position="159"/>
    </location>
</feature>
<keyword evidence="13" id="KW-1185">Reference proteome</keyword>
<keyword evidence="9" id="KW-0407">Ion channel</keyword>
<dbReference type="Pfam" id="PF00654">
    <property type="entry name" value="Voltage_CLC"/>
    <property type="match status" value="1"/>
</dbReference>
<evidence type="ECO:0000256" key="10">
    <source>
        <dbReference type="SAM" id="MobiDB-lite"/>
    </source>
</evidence>
<keyword evidence="2" id="KW-0813">Transport</keyword>
<dbReference type="AlphaFoldDB" id="A0A511JBI8"/>
<evidence type="ECO:0000256" key="9">
    <source>
        <dbReference type="ARBA" id="ARBA00023303"/>
    </source>
</evidence>
<dbReference type="PANTHER" id="PTHR43427:SF6">
    <property type="entry name" value="CHLORIDE CHANNEL PROTEIN CLC-E"/>
    <property type="match status" value="1"/>
</dbReference>
<keyword evidence="7" id="KW-0869">Chloride channel</keyword>
<keyword evidence="6 11" id="KW-0472">Membrane</keyword>
<feature type="region of interest" description="Disordered" evidence="10">
    <location>
        <begin position="1"/>
        <end position="20"/>
    </location>
</feature>
<evidence type="ECO:0008006" key="14">
    <source>
        <dbReference type="Google" id="ProtNLM"/>
    </source>
</evidence>
<dbReference type="PANTHER" id="PTHR43427">
    <property type="entry name" value="CHLORIDE CHANNEL PROTEIN CLC-E"/>
    <property type="match status" value="1"/>
</dbReference>
<dbReference type="PRINTS" id="PR00762">
    <property type="entry name" value="CLCHANNEL"/>
</dbReference>
<proteinExistence type="predicted"/>
<evidence type="ECO:0000256" key="6">
    <source>
        <dbReference type="ARBA" id="ARBA00023136"/>
    </source>
</evidence>
<name>A0A511JBI8_9CELL</name>
<sequence length="470" mass="47287">MAEPTSEPHEPATESAPAPARELVPPASLRRLSLLGALIGIPVGLVAFGFITSVHYVEGWLWEDLPEALGTSTPPWYLVLGLPALGGVLVHVARMLPGDGGHSPIMGVAVGGNARPRDVWGVALAALATLPFGIVLGPEAPLIALGTIVAVWLTGWARLGPREGQVVGVAGAGAAMSTLFGGPLVSGLMLLEGGVGAGALVIPMLIPALASSAVAYVLITGLGTWSGLPMAGLAIVGLPEYRTVLVRDLVVAVVVGVLAALLARSVRYAATRLAQRESPTTRLPILVLGGLAVGGLALGARALGADSQDVLFSGQASVGGLVTQTSAWTVLVLLVAKALAYTISLGAGFRGGPIFPAIFLGAALATFAVIAFDVSPTVAVAIGAAAGMTAMTRMVVAPVLFAGLLVGRDGVTSITVAVLGTVTAWLTSAALDHQALRHERGVDADRAAVSTAPAGSALPGVTHHEEAEQP</sequence>
<keyword evidence="8" id="KW-0868">Chloride</keyword>
<feature type="transmembrane region" description="Helical" evidence="11">
    <location>
        <begin position="188"/>
        <end position="206"/>
    </location>
</feature>
<evidence type="ECO:0000256" key="5">
    <source>
        <dbReference type="ARBA" id="ARBA00023065"/>
    </source>
</evidence>
<evidence type="ECO:0000256" key="1">
    <source>
        <dbReference type="ARBA" id="ARBA00004141"/>
    </source>
</evidence>
<evidence type="ECO:0000313" key="12">
    <source>
        <dbReference type="EMBL" id="GEL95338.1"/>
    </source>
</evidence>
<protein>
    <recommendedName>
        <fullName evidence="14">Chloride channel protein</fullName>
    </recommendedName>
</protein>
<keyword evidence="3 11" id="KW-0812">Transmembrane</keyword>
<dbReference type="Proteomes" id="UP000321720">
    <property type="component" value="Unassembled WGS sequence"/>
</dbReference>
<evidence type="ECO:0000256" key="2">
    <source>
        <dbReference type="ARBA" id="ARBA00022448"/>
    </source>
</evidence>
<keyword evidence="5" id="KW-0406">Ion transport</keyword>
<feature type="transmembrane region" description="Helical" evidence="11">
    <location>
        <begin position="325"/>
        <end position="347"/>
    </location>
</feature>
<comment type="subcellular location">
    <subcellularLocation>
        <location evidence="1">Membrane</location>
        <topology evidence="1">Multi-pass membrane protein</topology>
    </subcellularLocation>
</comment>
<feature type="transmembrane region" description="Helical" evidence="11">
    <location>
        <begin position="354"/>
        <end position="372"/>
    </location>
</feature>
<dbReference type="Gene3D" id="1.10.3080.10">
    <property type="entry name" value="Clc chloride channel"/>
    <property type="match status" value="1"/>
</dbReference>
<feature type="transmembrane region" description="Helical" evidence="11">
    <location>
        <begin position="283"/>
        <end position="305"/>
    </location>
</feature>
<dbReference type="InterPro" id="IPR050368">
    <property type="entry name" value="ClC-type_chloride_channel"/>
</dbReference>
<evidence type="ECO:0000256" key="4">
    <source>
        <dbReference type="ARBA" id="ARBA00022989"/>
    </source>
</evidence>
<feature type="compositionally biased region" description="Basic and acidic residues" evidence="10">
    <location>
        <begin position="1"/>
        <end position="12"/>
    </location>
</feature>
<evidence type="ECO:0000313" key="13">
    <source>
        <dbReference type="Proteomes" id="UP000321720"/>
    </source>
</evidence>
<dbReference type="EMBL" id="BJWG01000008">
    <property type="protein sequence ID" value="GEL95338.1"/>
    <property type="molecule type" value="Genomic_DNA"/>
</dbReference>
<evidence type="ECO:0000256" key="8">
    <source>
        <dbReference type="ARBA" id="ARBA00023214"/>
    </source>
</evidence>
<dbReference type="RefSeq" id="WP_146842985.1">
    <property type="nucleotide sequence ID" value="NZ_BJWG01000008.1"/>
</dbReference>
<dbReference type="GO" id="GO:0005254">
    <property type="term" value="F:chloride channel activity"/>
    <property type="evidence" value="ECO:0007669"/>
    <property type="project" value="UniProtKB-KW"/>
</dbReference>
<dbReference type="CDD" id="cd00400">
    <property type="entry name" value="Voltage_gated_ClC"/>
    <property type="match status" value="1"/>
</dbReference>
<evidence type="ECO:0000256" key="3">
    <source>
        <dbReference type="ARBA" id="ARBA00022692"/>
    </source>
</evidence>
<gene>
    <name evidence="12" type="ORF">CCO02nite_19960</name>
</gene>
<evidence type="ECO:0000256" key="7">
    <source>
        <dbReference type="ARBA" id="ARBA00023173"/>
    </source>
</evidence>
<accession>A0A511JBI8</accession>
<feature type="transmembrane region" description="Helical" evidence="11">
    <location>
        <begin position="76"/>
        <end position="97"/>
    </location>
</feature>
<evidence type="ECO:0000256" key="11">
    <source>
        <dbReference type="SAM" id="Phobius"/>
    </source>
</evidence>
<dbReference type="OrthoDB" id="2729535at2"/>
<feature type="transmembrane region" description="Helical" evidence="11">
    <location>
        <begin position="213"/>
        <end position="238"/>
    </location>
</feature>
<dbReference type="InterPro" id="IPR014743">
    <property type="entry name" value="Cl-channel_core"/>
</dbReference>
<feature type="transmembrane region" description="Helical" evidence="11">
    <location>
        <begin position="378"/>
        <end position="406"/>
    </location>
</feature>
<comment type="caution">
    <text evidence="12">The sequence shown here is derived from an EMBL/GenBank/DDBJ whole genome shotgun (WGS) entry which is preliminary data.</text>
</comment>
<feature type="transmembrane region" description="Helical" evidence="11">
    <location>
        <begin position="118"/>
        <end position="136"/>
    </location>
</feature>
<feature type="transmembrane region" description="Helical" evidence="11">
    <location>
        <begin position="166"/>
        <end position="182"/>
    </location>
</feature>
<feature type="transmembrane region" description="Helical" evidence="11">
    <location>
        <begin position="32"/>
        <end position="56"/>
    </location>
</feature>
<dbReference type="GO" id="GO:0034707">
    <property type="term" value="C:chloride channel complex"/>
    <property type="evidence" value="ECO:0007669"/>
    <property type="project" value="UniProtKB-KW"/>
</dbReference>
<reference evidence="12 13" key="1">
    <citation type="submission" date="2019-07" db="EMBL/GenBank/DDBJ databases">
        <title>Whole genome shotgun sequence of Cellulomonas composti NBRC 100758.</title>
        <authorList>
            <person name="Hosoyama A."/>
            <person name="Uohara A."/>
            <person name="Ohji S."/>
            <person name="Ichikawa N."/>
        </authorList>
    </citation>
    <scope>NUCLEOTIDE SEQUENCE [LARGE SCALE GENOMIC DNA]</scope>
    <source>
        <strain evidence="12 13">NBRC 100758</strain>
    </source>
</reference>
<keyword evidence="4 11" id="KW-1133">Transmembrane helix</keyword>
<feature type="transmembrane region" description="Helical" evidence="11">
    <location>
        <begin position="244"/>
        <end position="263"/>
    </location>
</feature>
<organism evidence="12 13">
    <name type="scientific">Cellulomonas composti</name>
    <dbReference type="NCBI Taxonomy" id="266130"/>
    <lineage>
        <taxon>Bacteria</taxon>
        <taxon>Bacillati</taxon>
        <taxon>Actinomycetota</taxon>
        <taxon>Actinomycetes</taxon>
        <taxon>Micrococcales</taxon>
        <taxon>Cellulomonadaceae</taxon>
        <taxon>Cellulomonas</taxon>
    </lineage>
</organism>